<dbReference type="SUPFAM" id="SSF81383">
    <property type="entry name" value="F-box domain"/>
    <property type="match status" value="1"/>
</dbReference>
<feature type="compositionally biased region" description="Pro residues" evidence="1">
    <location>
        <begin position="700"/>
        <end position="717"/>
    </location>
</feature>
<evidence type="ECO:0000313" key="2">
    <source>
        <dbReference type="EMBL" id="GIM05131.1"/>
    </source>
</evidence>
<name>A0A8J4CYR5_9CHLO</name>
<gene>
    <name evidence="2" type="ORF">Vretimale_9549</name>
</gene>
<accession>A0A8J4CYR5</accession>
<feature type="compositionally biased region" description="Polar residues" evidence="1">
    <location>
        <begin position="719"/>
        <end position="734"/>
    </location>
</feature>
<dbReference type="OrthoDB" id="548188at2759"/>
<dbReference type="InterPro" id="IPR001810">
    <property type="entry name" value="F-box_dom"/>
</dbReference>
<feature type="region of interest" description="Disordered" evidence="1">
    <location>
        <begin position="349"/>
        <end position="370"/>
    </location>
</feature>
<dbReference type="Gene3D" id="1.20.1280.50">
    <property type="match status" value="1"/>
</dbReference>
<dbReference type="Pfam" id="PF00646">
    <property type="entry name" value="F-box"/>
    <property type="match status" value="1"/>
</dbReference>
<feature type="compositionally biased region" description="Low complexity" evidence="1">
    <location>
        <begin position="820"/>
        <end position="832"/>
    </location>
</feature>
<dbReference type="EMBL" id="BNCQ01000018">
    <property type="protein sequence ID" value="GIM05131.1"/>
    <property type="molecule type" value="Genomic_DNA"/>
</dbReference>
<feature type="region of interest" description="Disordered" evidence="1">
    <location>
        <begin position="699"/>
        <end position="740"/>
    </location>
</feature>
<feature type="compositionally biased region" description="Low complexity" evidence="1">
    <location>
        <begin position="910"/>
        <end position="923"/>
    </location>
</feature>
<feature type="compositionally biased region" description="Gly residues" evidence="1">
    <location>
        <begin position="970"/>
        <end position="986"/>
    </location>
</feature>
<dbReference type="Proteomes" id="UP000722791">
    <property type="component" value="Unassembled WGS sequence"/>
</dbReference>
<feature type="compositionally biased region" description="Pro residues" evidence="1">
    <location>
        <begin position="1220"/>
        <end position="1229"/>
    </location>
</feature>
<feature type="compositionally biased region" description="Low complexity" evidence="1">
    <location>
        <begin position="997"/>
        <end position="1008"/>
    </location>
</feature>
<feature type="compositionally biased region" description="Low complexity" evidence="1">
    <location>
        <begin position="476"/>
        <end position="487"/>
    </location>
</feature>
<feature type="compositionally biased region" description="Acidic residues" evidence="1">
    <location>
        <begin position="833"/>
        <end position="842"/>
    </location>
</feature>
<proteinExistence type="predicted"/>
<protein>
    <submittedName>
        <fullName evidence="2">Uncharacterized protein</fullName>
    </submittedName>
</protein>
<comment type="caution">
    <text evidence="2">The sequence shown here is derived from an EMBL/GenBank/DDBJ whole genome shotgun (WGS) entry which is preliminary data.</text>
</comment>
<evidence type="ECO:0000256" key="1">
    <source>
        <dbReference type="SAM" id="MobiDB-lite"/>
    </source>
</evidence>
<sequence>MFSTFVRTLSSGLRSMDESASGTGWSYLDRDALVAILSFLEPRDVAAIACTCKEALSVSRENAVWEPLLARYFGFGIQAPNHVCLFDVFRSLCIACKASTNAGGPGGKAICGRVADTAAAGNTISAATHASPQALLGAVALEGLYTDGGMDMGDPSFWAGNIFQPNSWSIYCSLASRNVHCIAQLKALRPDDPATIAHRSELISLAADVAWLLFLGRMPARSIRRLLAAAASAAARPAKPQNRAAGSAGPQAQAVALCERLRDAVRSSLFHWSMQGLQQLLWQLTLRFKLLQYLKGKQQQSVGWDSDEAGGGGAAGGGLNGDLGALPEFLPEQMPELPDLGGVVGALTQLPNHDGKRQQQQQAAQGEPAAAPLVPPRLTAVWRDIMQGRCLSGKRALVGIGERGEELQIWSRVAGEYLSSPALEYMTAVVDGITVSRTGEFTCPVACGALFLAQRAKTAGLGGRRHDGPGRWKPPAASAAATATAASQGIGGADAGSKVDSASRQEHWQQGQQPKEVEETDEEQEHVRNVLADMVQQKYVQALSDLTTLVAVEAAADAGLLPPVVARGSCPGAGEWVEFQRPPMPSLPEWSAGDGRAAMDATAAAAPGSVGASNSANGHRSSTVAATVATEVGSAAAAAAGGSCGGVAGGILWPVVWFRFFPHQGLGDEGDQRMALPPVLPPPWPLDAADMDIDMAPLQPLQPQPLQQPQPAQPPQPQSDEPWQRQDNGQSSSAPEPDLDMEVDVAPDRSLAMAPSAGVGIGDIDGKTNGSGDSDCRSDGHPSGSTRRQGEEGKEEEGCEKGAYGGDGEHEEEDDDDDSGSITLSTSSSIGSDNDDDDDDDGGPIPNFIADPSAEWEYELDFLYGIEGQPHSYYATAGHVDSDEEDVMAAPVHPFTRRAVAGDGDDNKDGPGPSSGGAAAAGSRDPRPAIGAAGDPLELSAGKSELRHSQSLGQGSLKSNSNSLKSQQPPGGGSGVGIGNGGGAGAGASESTDLKDAGAGPSSVADGGAAAGGGGGGGIALYETSGELFEGVSLQTWMDHLTRPDVARAVLASVAEVAGVQAIRHTFQNVQTALQPIMATRATATAVTRTVRRVEADGGVKDSGPTLRQTSCAAIDPAVAAATFAAAVAQEVAETAALVAVANSTNAPAGSAGASGGAVGPPMVFLPPDESADRAFQGLPEVPTLLPPPVAQQETQHQRSRYSLGTNAPQHQEQHQQQELPPPPMRPPPSGHLCMPLRQRWCGNTVLLKLIAPEDRSEAFGEDPDTDPNIDVQFVALRGVTLALRPPLRLTHRCG</sequence>
<feature type="compositionally biased region" description="Low complexity" evidence="1">
    <location>
        <begin position="1209"/>
        <end position="1219"/>
    </location>
</feature>
<organism evidence="2 3">
    <name type="scientific">Volvox reticuliferus</name>
    <dbReference type="NCBI Taxonomy" id="1737510"/>
    <lineage>
        <taxon>Eukaryota</taxon>
        <taxon>Viridiplantae</taxon>
        <taxon>Chlorophyta</taxon>
        <taxon>core chlorophytes</taxon>
        <taxon>Chlorophyceae</taxon>
        <taxon>CS clade</taxon>
        <taxon>Chlamydomonadales</taxon>
        <taxon>Volvocaceae</taxon>
        <taxon>Volvox</taxon>
    </lineage>
</organism>
<feature type="compositionally biased region" description="Acidic residues" evidence="1">
    <location>
        <begin position="809"/>
        <end position="819"/>
    </location>
</feature>
<dbReference type="InterPro" id="IPR036047">
    <property type="entry name" value="F-box-like_dom_sf"/>
</dbReference>
<feature type="region of interest" description="Disordered" evidence="1">
    <location>
        <begin position="884"/>
        <end position="1011"/>
    </location>
</feature>
<evidence type="ECO:0000313" key="3">
    <source>
        <dbReference type="Proteomes" id="UP000722791"/>
    </source>
</evidence>
<feature type="region of interest" description="Disordered" evidence="1">
    <location>
        <begin position="460"/>
        <end position="525"/>
    </location>
</feature>
<feature type="compositionally biased region" description="Low complexity" evidence="1">
    <location>
        <begin position="949"/>
        <end position="968"/>
    </location>
</feature>
<feature type="compositionally biased region" description="Low complexity" evidence="1">
    <location>
        <begin position="358"/>
        <end position="370"/>
    </location>
</feature>
<feature type="region of interest" description="Disordered" evidence="1">
    <location>
        <begin position="1180"/>
        <end position="1229"/>
    </location>
</feature>
<feature type="region of interest" description="Disordered" evidence="1">
    <location>
        <begin position="755"/>
        <end position="852"/>
    </location>
</feature>
<reference evidence="2" key="1">
    <citation type="journal article" date="2021" name="Proc. Natl. Acad. Sci. U.S.A.">
        <title>Three genomes in the algal genus Volvox reveal the fate of a haploid sex-determining region after a transition to homothallism.</title>
        <authorList>
            <person name="Yamamoto K."/>
            <person name="Hamaji T."/>
            <person name="Kawai-Toyooka H."/>
            <person name="Matsuzaki R."/>
            <person name="Takahashi F."/>
            <person name="Nishimura Y."/>
            <person name="Kawachi M."/>
            <person name="Noguchi H."/>
            <person name="Minakuchi Y."/>
            <person name="Umen J.G."/>
            <person name="Toyoda A."/>
            <person name="Nozaki H."/>
        </authorList>
    </citation>
    <scope>NUCLEOTIDE SEQUENCE</scope>
    <source>
        <strain evidence="2">NIES-3785</strain>
    </source>
</reference>